<dbReference type="Proteomes" id="UP000823399">
    <property type="component" value="Unassembled WGS sequence"/>
</dbReference>
<name>A0A9P7FFR7_9AGAM</name>
<evidence type="ECO:0000313" key="3">
    <source>
        <dbReference type="Proteomes" id="UP000823399"/>
    </source>
</evidence>
<evidence type="ECO:0000256" key="1">
    <source>
        <dbReference type="SAM" id="MobiDB-lite"/>
    </source>
</evidence>
<reference evidence="2" key="1">
    <citation type="journal article" date="2020" name="New Phytol.">
        <title>Comparative genomics reveals dynamic genome evolution in host specialist ectomycorrhizal fungi.</title>
        <authorList>
            <person name="Lofgren L.A."/>
            <person name="Nguyen N.H."/>
            <person name="Vilgalys R."/>
            <person name="Ruytinx J."/>
            <person name="Liao H.L."/>
            <person name="Branco S."/>
            <person name="Kuo A."/>
            <person name="LaButti K."/>
            <person name="Lipzen A."/>
            <person name="Andreopoulos W."/>
            <person name="Pangilinan J."/>
            <person name="Riley R."/>
            <person name="Hundley H."/>
            <person name="Na H."/>
            <person name="Barry K."/>
            <person name="Grigoriev I.V."/>
            <person name="Stajich J.E."/>
            <person name="Kennedy P.G."/>
        </authorList>
    </citation>
    <scope>NUCLEOTIDE SEQUENCE</scope>
    <source>
        <strain evidence="2">FC423</strain>
    </source>
</reference>
<keyword evidence="3" id="KW-1185">Reference proteome</keyword>
<dbReference type="OrthoDB" id="2674949at2759"/>
<comment type="caution">
    <text evidence="2">The sequence shown here is derived from an EMBL/GenBank/DDBJ whole genome shotgun (WGS) entry which is preliminary data.</text>
</comment>
<feature type="compositionally biased region" description="Acidic residues" evidence="1">
    <location>
        <begin position="119"/>
        <end position="132"/>
    </location>
</feature>
<proteinExistence type="predicted"/>
<feature type="region of interest" description="Disordered" evidence="1">
    <location>
        <begin position="69"/>
        <end position="167"/>
    </location>
</feature>
<gene>
    <name evidence="2" type="ORF">F5147DRAFT_428387</name>
</gene>
<evidence type="ECO:0000313" key="2">
    <source>
        <dbReference type="EMBL" id="KAG2114566.1"/>
    </source>
</evidence>
<sequence length="167" mass="19003">MIPGKIIRINDKVTLKLWPRLEGQVLKVTPRYSIKVKPMTVSPHYPNCYPDQLVMDMPVQQVVITIQPLPRATNVECQDDDEDSEYSSSTSSHASEESQEDEEASLLDTDSEATAVNSDSDEVQSEWEDEDPFYTYTLLDDSTIHTLEDEDDDEPPPVVGQKRKRED</sequence>
<dbReference type="AlphaFoldDB" id="A0A9P7FFR7"/>
<feature type="compositionally biased region" description="Acidic residues" evidence="1">
    <location>
        <begin position="97"/>
        <end position="111"/>
    </location>
</feature>
<dbReference type="RefSeq" id="XP_041296514.1">
    <property type="nucleotide sequence ID" value="XM_041429790.1"/>
</dbReference>
<accession>A0A9P7FFR7</accession>
<dbReference type="EMBL" id="JABBWM010000009">
    <property type="protein sequence ID" value="KAG2114566.1"/>
    <property type="molecule type" value="Genomic_DNA"/>
</dbReference>
<dbReference type="GeneID" id="64692049"/>
<organism evidence="2 3">
    <name type="scientific">Suillus discolor</name>
    <dbReference type="NCBI Taxonomy" id="1912936"/>
    <lineage>
        <taxon>Eukaryota</taxon>
        <taxon>Fungi</taxon>
        <taxon>Dikarya</taxon>
        <taxon>Basidiomycota</taxon>
        <taxon>Agaricomycotina</taxon>
        <taxon>Agaricomycetes</taxon>
        <taxon>Agaricomycetidae</taxon>
        <taxon>Boletales</taxon>
        <taxon>Suillineae</taxon>
        <taxon>Suillaceae</taxon>
        <taxon>Suillus</taxon>
    </lineage>
</organism>
<protein>
    <submittedName>
        <fullName evidence="2">Uncharacterized protein</fullName>
    </submittedName>
</protein>